<dbReference type="EMBL" id="PVWK01000049">
    <property type="protein sequence ID" value="PSB30661.1"/>
    <property type="molecule type" value="Genomic_DNA"/>
</dbReference>
<sequence length="86" mass="9646">MQLPQFDADQIKRASDLLHACGIEPTAQTMLALVETADAHYPGDPTGLEKAAQALVAFFEDSANTKTQKEPPWHRLRHWAFSMLRL</sequence>
<evidence type="ECO:0000313" key="2">
    <source>
        <dbReference type="Proteomes" id="UP000239576"/>
    </source>
</evidence>
<dbReference type="Proteomes" id="UP000239576">
    <property type="component" value="Unassembled WGS sequence"/>
</dbReference>
<accession>A0A2T1ED79</accession>
<proteinExistence type="predicted"/>
<reference evidence="1 2" key="2">
    <citation type="submission" date="2018-03" db="EMBL/GenBank/DDBJ databases">
        <title>The ancient ancestry and fast evolution of plastids.</title>
        <authorList>
            <person name="Moore K.R."/>
            <person name="Magnabosco C."/>
            <person name="Momper L."/>
            <person name="Gold D.A."/>
            <person name="Bosak T."/>
            <person name="Fournier G.P."/>
        </authorList>
    </citation>
    <scope>NUCLEOTIDE SEQUENCE [LARGE SCALE GENOMIC DNA]</scope>
    <source>
        <strain evidence="1 2">ULC18</strain>
    </source>
</reference>
<name>A0A2T1ED79_9CYAN</name>
<protein>
    <submittedName>
        <fullName evidence="1">Uncharacterized protein</fullName>
    </submittedName>
</protein>
<reference evidence="2" key="1">
    <citation type="submission" date="2018-02" db="EMBL/GenBank/DDBJ databases">
        <authorList>
            <person name="Moore K."/>
            <person name="Momper L."/>
        </authorList>
    </citation>
    <scope>NUCLEOTIDE SEQUENCE [LARGE SCALE GENOMIC DNA]</scope>
    <source>
        <strain evidence="2">ULC18</strain>
    </source>
</reference>
<gene>
    <name evidence="1" type="ORF">C7B82_08295</name>
</gene>
<keyword evidence="2" id="KW-1185">Reference proteome</keyword>
<dbReference type="RefSeq" id="WP_106255834.1">
    <property type="nucleotide sequence ID" value="NZ_CAWNSW010000047.1"/>
</dbReference>
<evidence type="ECO:0000313" key="1">
    <source>
        <dbReference type="EMBL" id="PSB30661.1"/>
    </source>
</evidence>
<organism evidence="1 2">
    <name type="scientific">Stenomitos frigidus ULC18</name>
    <dbReference type="NCBI Taxonomy" id="2107698"/>
    <lineage>
        <taxon>Bacteria</taxon>
        <taxon>Bacillati</taxon>
        <taxon>Cyanobacteriota</taxon>
        <taxon>Cyanophyceae</taxon>
        <taxon>Leptolyngbyales</taxon>
        <taxon>Leptolyngbyaceae</taxon>
        <taxon>Stenomitos</taxon>
    </lineage>
</organism>
<dbReference type="AlphaFoldDB" id="A0A2T1ED79"/>
<comment type="caution">
    <text evidence="1">The sequence shown here is derived from an EMBL/GenBank/DDBJ whole genome shotgun (WGS) entry which is preliminary data.</text>
</comment>